<feature type="region of interest" description="Disordered" evidence="1">
    <location>
        <begin position="21"/>
        <end position="40"/>
    </location>
</feature>
<proteinExistence type="predicted"/>
<organism evidence="2 3">
    <name type="scientific">Protea cynaroides</name>
    <dbReference type="NCBI Taxonomy" id="273540"/>
    <lineage>
        <taxon>Eukaryota</taxon>
        <taxon>Viridiplantae</taxon>
        <taxon>Streptophyta</taxon>
        <taxon>Embryophyta</taxon>
        <taxon>Tracheophyta</taxon>
        <taxon>Spermatophyta</taxon>
        <taxon>Magnoliopsida</taxon>
        <taxon>Proteales</taxon>
        <taxon>Proteaceae</taxon>
        <taxon>Protea</taxon>
    </lineage>
</organism>
<name>A0A9Q0KU76_9MAGN</name>
<evidence type="ECO:0000256" key="1">
    <source>
        <dbReference type="SAM" id="MobiDB-lite"/>
    </source>
</evidence>
<keyword evidence="3" id="KW-1185">Reference proteome</keyword>
<evidence type="ECO:0000313" key="3">
    <source>
        <dbReference type="Proteomes" id="UP001141806"/>
    </source>
</evidence>
<gene>
    <name evidence="2" type="ORF">NE237_001887</name>
</gene>
<dbReference type="EMBL" id="JAMYWD010000003">
    <property type="protein sequence ID" value="KAJ4976781.1"/>
    <property type="molecule type" value="Genomic_DNA"/>
</dbReference>
<sequence length="184" mass="19626">MWLVKGYTRIGGPVGHCLFGKEPSGKEARSDGGLPSGGDEGCNARVGKLLDMVHHHMWEQNSSGLDRNKILTIPSRSKRQQRSTDLAQGGGRLKMVHIRKGDSMVMDLVVVHERSEMTNGVQHAGVIGRDMGVFLGSSQEDSCLRDAHVMTEGRSGTARPLSNAEGSLGSGGVGLAMWTCDGGE</sequence>
<evidence type="ECO:0000313" key="2">
    <source>
        <dbReference type="EMBL" id="KAJ4976781.1"/>
    </source>
</evidence>
<dbReference type="AlphaFoldDB" id="A0A9Q0KU76"/>
<comment type="caution">
    <text evidence="2">The sequence shown here is derived from an EMBL/GenBank/DDBJ whole genome shotgun (WGS) entry which is preliminary data.</text>
</comment>
<reference evidence="2" key="1">
    <citation type="journal article" date="2023" name="Plant J.">
        <title>The genome of the king protea, Protea cynaroides.</title>
        <authorList>
            <person name="Chang J."/>
            <person name="Duong T.A."/>
            <person name="Schoeman C."/>
            <person name="Ma X."/>
            <person name="Roodt D."/>
            <person name="Barker N."/>
            <person name="Li Z."/>
            <person name="Van de Peer Y."/>
            <person name="Mizrachi E."/>
        </authorList>
    </citation>
    <scope>NUCLEOTIDE SEQUENCE</scope>
    <source>
        <tissue evidence="2">Young leaves</tissue>
    </source>
</reference>
<dbReference type="Proteomes" id="UP001141806">
    <property type="component" value="Unassembled WGS sequence"/>
</dbReference>
<protein>
    <submittedName>
        <fullName evidence="2">Uncharacterized protein</fullName>
    </submittedName>
</protein>
<accession>A0A9Q0KU76</accession>